<protein>
    <submittedName>
        <fullName evidence="1">Uncharacterized protein</fullName>
    </submittedName>
</protein>
<proteinExistence type="predicted"/>
<name>A0A922MMP7_SPOEX</name>
<sequence>MLVWDFVKSTIASYKTTAELIDAVHEIDPSVVHQEPLHEGIPQEVPDRLREDVKNAWETATKPDVRHD</sequence>
<comment type="caution">
    <text evidence="1">The sequence shown here is derived from an EMBL/GenBank/DDBJ whole genome shotgun (WGS) entry which is preliminary data.</text>
</comment>
<dbReference type="AlphaFoldDB" id="A0A922MMP7"/>
<organism evidence="1 2">
    <name type="scientific">Spodoptera exigua</name>
    <name type="common">Beet armyworm</name>
    <name type="synonym">Noctua fulgens</name>
    <dbReference type="NCBI Taxonomy" id="7107"/>
    <lineage>
        <taxon>Eukaryota</taxon>
        <taxon>Metazoa</taxon>
        <taxon>Ecdysozoa</taxon>
        <taxon>Arthropoda</taxon>
        <taxon>Hexapoda</taxon>
        <taxon>Insecta</taxon>
        <taxon>Pterygota</taxon>
        <taxon>Neoptera</taxon>
        <taxon>Endopterygota</taxon>
        <taxon>Lepidoptera</taxon>
        <taxon>Glossata</taxon>
        <taxon>Ditrysia</taxon>
        <taxon>Noctuoidea</taxon>
        <taxon>Noctuidae</taxon>
        <taxon>Amphipyrinae</taxon>
        <taxon>Spodoptera</taxon>
    </lineage>
</organism>
<reference evidence="1" key="1">
    <citation type="journal article" date="2021" name="G3 (Bethesda)">
        <title>Genome and transcriptome analysis of the beet armyworm Spodoptera exigua reveals targets for pest control. .</title>
        <authorList>
            <person name="Simon S."/>
            <person name="Breeschoten T."/>
            <person name="Jansen H.J."/>
            <person name="Dirks R.P."/>
            <person name="Schranz M.E."/>
            <person name="Ros V.I.D."/>
        </authorList>
    </citation>
    <scope>NUCLEOTIDE SEQUENCE</scope>
    <source>
        <strain evidence="1">TB_SE_WUR_2020</strain>
    </source>
</reference>
<dbReference type="Proteomes" id="UP000814243">
    <property type="component" value="Unassembled WGS sequence"/>
</dbReference>
<evidence type="ECO:0000313" key="1">
    <source>
        <dbReference type="EMBL" id="KAH9639689.1"/>
    </source>
</evidence>
<evidence type="ECO:0000313" key="2">
    <source>
        <dbReference type="Proteomes" id="UP000814243"/>
    </source>
</evidence>
<dbReference type="EMBL" id="JACEFF010000315">
    <property type="protein sequence ID" value="KAH9639689.1"/>
    <property type="molecule type" value="Genomic_DNA"/>
</dbReference>
<gene>
    <name evidence="1" type="ORF">HF086_005374</name>
</gene>
<accession>A0A922MMP7</accession>